<keyword evidence="2" id="KW-1185">Reference proteome</keyword>
<dbReference type="Proteomes" id="UP000011546">
    <property type="component" value="Unassembled WGS sequence"/>
</dbReference>
<comment type="caution">
    <text evidence="1">The sequence shown here is derived from an EMBL/GenBank/DDBJ whole genome shotgun (WGS) entry which is preliminary data.</text>
</comment>
<reference evidence="1 2" key="1">
    <citation type="journal article" date="2014" name="PLoS Genet.">
        <title>Phylogenetically driven sequencing of extremely halophilic archaea reveals strategies for static and dynamic osmo-response.</title>
        <authorList>
            <person name="Becker E.A."/>
            <person name="Seitzer P.M."/>
            <person name="Tritt A."/>
            <person name="Larsen D."/>
            <person name="Krusor M."/>
            <person name="Yao A.I."/>
            <person name="Wu D."/>
            <person name="Madern D."/>
            <person name="Eisen J.A."/>
            <person name="Darling A.E."/>
            <person name="Facciotti M.T."/>
        </authorList>
    </citation>
    <scope>NUCLEOTIDE SEQUENCE [LARGE SCALE GENOMIC DNA]</scope>
    <source>
        <strain evidence="1 2">JCM 14978</strain>
    </source>
</reference>
<name>M0PK65_9EURY</name>
<gene>
    <name evidence="1" type="ORF">C468_00305</name>
</gene>
<organism evidence="1 2">
    <name type="scientific">Halorubrum kocurii JCM 14978</name>
    <dbReference type="NCBI Taxonomy" id="1230456"/>
    <lineage>
        <taxon>Archaea</taxon>
        <taxon>Methanobacteriati</taxon>
        <taxon>Methanobacteriota</taxon>
        <taxon>Stenosarchaea group</taxon>
        <taxon>Halobacteria</taxon>
        <taxon>Halobacteriales</taxon>
        <taxon>Haloferacaceae</taxon>
        <taxon>Halorubrum</taxon>
    </lineage>
</organism>
<evidence type="ECO:0000313" key="2">
    <source>
        <dbReference type="Proteomes" id="UP000011546"/>
    </source>
</evidence>
<protein>
    <submittedName>
        <fullName evidence="1">Transposase, IS605 OrfB family protein</fullName>
    </submittedName>
</protein>
<sequence>MGDREMWWVENYLHRISKAIAHEAVAHGCDRIALEELTDIRDRMPGVQKFRA</sequence>
<evidence type="ECO:0000313" key="1">
    <source>
        <dbReference type="EMBL" id="EMA70427.1"/>
    </source>
</evidence>
<dbReference type="EMBL" id="AOJH01000001">
    <property type="protein sequence ID" value="EMA70427.1"/>
    <property type="molecule type" value="Genomic_DNA"/>
</dbReference>
<proteinExistence type="predicted"/>
<accession>M0PK65</accession>
<dbReference type="PATRIC" id="fig|1230456.3.peg.57"/>
<dbReference type="AlphaFoldDB" id="M0PK65"/>